<organism evidence="2 3">
    <name type="scientific">Hypholoma sublateritium (strain FD-334 SS-4)</name>
    <dbReference type="NCBI Taxonomy" id="945553"/>
    <lineage>
        <taxon>Eukaryota</taxon>
        <taxon>Fungi</taxon>
        <taxon>Dikarya</taxon>
        <taxon>Basidiomycota</taxon>
        <taxon>Agaricomycotina</taxon>
        <taxon>Agaricomycetes</taxon>
        <taxon>Agaricomycetidae</taxon>
        <taxon>Agaricales</taxon>
        <taxon>Agaricineae</taxon>
        <taxon>Strophariaceae</taxon>
        <taxon>Hypholoma</taxon>
    </lineage>
</organism>
<evidence type="ECO:0000313" key="2">
    <source>
        <dbReference type="EMBL" id="KJA14006.1"/>
    </source>
</evidence>
<gene>
    <name evidence="2" type="ORF">HYPSUDRAFT_209060</name>
</gene>
<evidence type="ECO:0000256" key="1">
    <source>
        <dbReference type="SAM" id="MobiDB-lite"/>
    </source>
</evidence>
<accession>A0A0D2NBR8</accession>
<reference evidence="3" key="1">
    <citation type="submission" date="2014-04" db="EMBL/GenBank/DDBJ databases">
        <title>Evolutionary Origins and Diversification of the Mycorrhizal Mutualists.</title>
        <authorList>
            <consortium name="DOE Joint Genome Institute"/>
            <consortium name="Mycorrhizal Genomics Consortium"/>
            <person name="Kohler A."/>
            <person name="Kuo A."/>
            <person name="Nagy L.G."/>
            <person name="Floudas D."/>
            <person name="Copeland A."/>
            <person name="Barry K.W."/>
            <person name="Cichocki N."/>
            <person name="Veneault-Fourrey C."/>
            <person name="LaButti K."/>
            <person name="Lindquist E.A."/>
            <person name="Lipzen A."/>
            <person name="Lundell T."/>
            <person name="Morin E."/>
            <person name="Murat C."/>
            <person name="Riley R."/>
            <person name="Ohm R."/>
            <person name="Sun H."/>
            <person name="Tunlid A."/>
            <person name="Henrissat B."/>
            <person name="Grigoriev I.V."/>
            <person name="Hibbett D.S."/>
            <person name="Martin F."/>
        </authorList>
    </citation>
    <scope>NUCLEOTIDE SEQUENCE [LARGE SCALE GENOMIC DNA]</scope>
    <source>
        <strain evidence="3">FD-334 SS-4</strain>
    </source>
</reference>
<feature type="compositionally biased region" description="Acidic residues" evidence="1">
    <location>
        <begin position="118"/>
        <end position="130"/>
    </location>
</feature>
<sequence length="232" mass="23332">MSHPPKGGSALPSSGGGRAPSSSGNDPPATGTTRISSATQRALLAAAAAAEAAGETPPRYSGPSAAWETYSTPVPSSRTSSWGGTAVPSRSATPMQTEFSPLPSESPEDMGGYGATPDPEDPESSDDEGGGEAPADPFVVESMPHPVVLRGAAASWGDRQLSYCAAHISIQQIADWITAEGSRSVVATESSDPFAMQAAVGALRRATNAVPWAKPAPAAAPSPAPVAASLMH</sequence>
<dbReference type="Proteomes" id="UP000054270">
    <property type="component" value="Unassembled WGS sequence"/>
</dbReference>
<dbReference type="EMBL" id="KN817699">
    <property type="protein sequence ID" value="KJA14006.1"/>
    <property type="molecule type" value="Genomic_DNA"/>
</dbReference>
<feature type="compositionally biased region" description="Low complexity" evidence="1">
    <location>
        <begin position="42"/>
        <end position="53"/>
    </location>
</feature>
<feature type="compositionally biased region" description="Polar residues" evidence="1">
    <location>
        <begin position="30"/>
        <end position="40"/>
    </location>
</feature>
<dbReference type="AlphaFoldDB" id="A0A0D2NBR8"/>
<feature type="region of interest" description="Disordered" evidence="1">
    <location>
        <begin position="1"/>
        <end position="136"/>
    </location>
</feature>
<feature type="compositionally biased region" description="Low complexity" evidence="1">
    <location>
        <begin position="1"/>
        <end position="24"/>
    </location>
</feature>
<keyword evidence="3" id="KW-1185">Reference proteome</keyword>
<name>A0A0D2NBR8_HYPSF</name>
<evidence type="ECO:0000313" key="3">
    <source>
        <dbReference type="Proteomes" id="UP000054270"/>
    </source>
</evidence>
<proteinExistence type="predicted"/>
<feature type="compositionally biased region" description="Polar residues" evidence="1">
    <location>
        <begin position="69"/>
        <end position="99"/>
    </location>
</feature>
<protein>
    <submittedName>
        <fullName evidence="2">Uncharacterized protein</fullName>
    </submittedName>
</protein>